<accession>A0A517MQE6</accession>
<organism evidence="2 3">
    <name type="scientific">Adhaeretor mobilis</name>
    <dbReference type="NCBI Taxonomy" id="1930276"/>
    <lineage>
        <taxon>Bacteria</taxon>
        <taxon>Pseudomonadati</taxon>
        <taxon>Planctomycetota</taxon>
        <taxon>Planctomycetia</taxon>
        <taxon>Pirellulales</taxon>
        <taxon>Lacipirellulaceae</taxon>
        <taxon>Adhaeretor</taxon>
    </lineage>
</organism>
<proteinExistence type="predicted"/>
<feature type="transmembrane region" description="Helical" evidence="1">
    <location>
        <begin position="20"/>
        <end position="43"/>
    </location>
</feature>
<keyword evidence="1" id="KW-0472">Membrane</keyword>
<keyword evidence="3" id="KW-1185">Reference proteome</keyword>
<keyword evidence="1" id="KW-1133">Transmembrane helix</keyword>
<dbReference type="Proteomes" id="UP000319852">
    <property type="component" value="Chromosome"/>
</dbReference>
<name>A0A517MQE6_9BACT</name>
<reference evidence="2 3" key="1">
    <citation type="submission" date="2019-02" db="EMBL/GenBank/DDBJ databases">
        <title>Deep-cultivation of Planctomycetes and their phenomic and genomic characterization uncovers novel biology.</title>
        <authorList>
            <person name="Wiegand S."/>
            <person name="Jogler M."/>
            <person name="Boedeker C."/>
            <person name="Pinto D."/>
            <person name="Vollmers J."/>
            <person name="Rivas-Marin E."/>
            <person name="Kohn T."/>
            <person name="Peeters S.H."/>
            <person name="Heuer A."/>
            <person name="Rast P."/>
            <person name="Oberbeckmann S."/>
            <person name="Bunk B."/>
            <person name="Jeske O."/>
            <person name="Meyerdierks A."/>
            <person name="Storesund J.E."/>
            <person name="Kallscheuer N."/>
            <person name="Luecker S."/>
            <person name="Lage O.M."/>
            <person name="Pohl T."/>
            <person name="Merkel B.J."/>
            <person name="Hornburger P."/>
            <person name="Mueller R.-W."/>
            <person name="Bruemmer F."/>
            <person name="Labrenz M."/>
            <person name="Spormann A.M."/>
            <person name="Op den Camp H."/>
            <person name="Overmann J."/>
            <person name="Amann R."/>
            <person name="Jetten M.S.M."/>
            <person name="Mascher T."/>
            <person name="Medema M.H."/>
            <person name="Devos D.P."/>
            <person name="Kaster A.-K."/>
            <person name="Ovreas L."/>
            <person name="Rohde M."/>
            <person name="Galperin M.Y."/>
            <person name="Jogler C."/>
        </authorList>
    </citation>
    <scope>NUCLEOTIDE SEQUENCE [LARGE SCALE GENOMIC DNA]</scope>
    <source>
        <strain evidence="2 3">HG15A2</strain>
    </source>
</reference>
<gene>
    <name evidence="2" type="ORF">HG15A2_03700</name>
</gene>
<evidence type="ECO:0000313" key="2">
    <source>
        <dbReference type="EMBL" id="QDS97110.1"/>
    </source>
</evidence>
<keyword evidence="1" id="KW-0812">Transmembrane</keyword>
<evidence type="ECO:0000313" key="3">
    <source>
        <dbReference type="Proteomes" id="UP000319852"/>
    </source>
</evidence>
<dbReference type="EMBL" id="CP036263">
    <property type="protein sequence ID" value="QDS97110.1"/>
    <property type="molecule type" value="Genomic_DNA"/>
</dbReference>
<dbReference type="KEGG" id="amob:HG15A2_03700"/>
<protein>
    <submittedName>
        <fullName evidence="2">Uncharacterized protein</fullName>
    </submittedName>
</protein>
<sequence length="122" mass="13896">MPHSPHDSQPRSILRSRRFWTSSLACLLTAFSLAVAFIVGLVIGSRQNYDRFASNQKARIEEYLIEYPKAYGELTVVRASEGWAFPLGTVPTQADHDRLSKRLHEMFGDELTERMMASVHVE</sequence>
<evidence type="ECO:0000256" key="1">
    <source>
        <dbReference type="SAM" id="Phobius"/>
    </source>
</evidence>
<dbReference type="AlphaFoldDB" id="A0A517MQE6"/>
<dbReference type="OrthoDB" id="9854283at2"/>